<dbReference type="Gene3D" id="3.40.50.1820">
    <property type="entry name" value="alpha/beta hydrolase"/>
    <property type="match status" value="1"/>
</dbReference>
<evidence type="ECO:0000256" key="1">
    <source>
        <dbReference type="SAM" id="MobiDB-lite"/>
    </source>
</evidence>
<dbReference type="PANTHER" id="PTHR46438:SF2">
    <property type="entry name" value="ALPHA_BETA-HYDROLASES SUPERFAMILY PROTEIN"/>
    <property type="match status" value="1"/>
</dbReference>
<feature type="domain" description="AB hydrolase-1" evidence="2">
    <location>
        <begin position="50"/>
        <end position="299"/>
    </location>
</feature>
<evidence type="ECO:0000259" key="2">
    <source>
        <dbReference type="Pfam" id="PF12697"/>
    </source>
</evidence>
<feature type="compositionally biased region" description="Basic and acidic residues" evidence="1">
    <location>
        <begin position="1"/>
        <end position="11"/>
    </location>
</feature>
<organism evidence="3 4">
    <name type="scientific">Rhodoblastus acidophilus</name>
    <name type="common">Rhodopseudomonas acidophila</name>
    <dbReference type="NCBI Taxonomy" id="1074"/>
    <lineage>
        <taxon>Bacteria</taxon>
        <taxon>Pseudomonadati</taxon>
        <taxon>Pseudomonadota</taxon>
        <taxon>Alphaproteobacteria</taxon>
        <taxon>Hyphomicrobiales</taxon>
        <taxon>Rhodoblastaceae</taxon>
        <taxon>Rhodoblastus</taxon>
    </lineage>
</organism>
<reference evidence="4" key="1">
    <citation type="submission" date="2017-06" db="EMBL/GenBank/DDBJ databases">
        <authorList>
            <person name="Varghese N."/>
            <person name="Submissions S."/>
        </authorList>
    </citation>
    <scope>NUCLEOTIDE SEQUENCE [LARGE SCALE GENOMIC DNA]</scope>
    <source>
        <strain evidence="4">DSM 137</strain>
    </source>
</reference>
<dbReference type="InterPro" id="IPR029058">
    <property type="entry name" value="AB_hydrolase_fold"/>
</dbReference>
<dbReference type="SUPFAM" id="SSF53474">
    <property type="entry name" value="alpha/beta-Hydrolases"/>
    <property type="match status" value="1"/>
</dbReference>
<dbReference type="Proteomes" id="UP000198418">
    <property type="component" value="Unassembled WGS sequence"/>
</dbReference>
<evidence type="ECO:0000313" key="3">
    <source>
        <dbReference type="EMBL" id="SNB75706.1"/>
    </source>
</evidence>
<evidence type="ECO:0000313" key="4">
    <source>
        <dbReference type="Proteomes" id="UP000198418"/>
    </source>
</evidence>
<dbReference type="AlphaFoldDB" id="A0A212RT52"/>
<sequence length="320" mass="35195">MNDIALDRSDAPTHPYPTLSDPVPGKRADIASPSGRIALYSAGPATGVPLLLIHSINATPSAYEVKPLFEHYAGARPVYALDLPGFGQSDRSDRAYSVKIMVDAIHAAVAEIARAHPGAVDALALSLSCEFLARAALERPDAFRTLAFVSPTGFEKVARDDPQGGNRGMPWLRAALNVPLWSRGVFNLLTSRSSIRYFLEKTFGSKTIDQGLWDYAYLTTHQPGARHAPYYFVSGYLFSKDALLLYHRLSHPVWMIHGVRGDFVDYRHKSLVERHANWSIDVFQSGAFPHFEMPDAFTRAYDGFLARHADPAGAAAPTVE</sequence>
<dbReference type="InterPro" id="IPR000073">
    <property type="entry name" value="AB_hydrolase_1"/>
</dbReference>
<protein>
    <submittedName>
        <fullName evidence="3">Pimeloyl-ACP methyl ester carboxylesterase</fullName>
    </submittedName>
</protein>
<dbReference type="Pfam" id="PF12697">
    <property type="entry name" value="Abhydrolase_6"/>
    <property type="match status" value="1"/>
</dbReference>
<dbReference type="EMBL" id="FYDG01000007">
    <property type="protein sequence ID" value="SNB75706.1"/>
    <property type="molecule type" value="Genomic_DNA"/>
</dbReference>
<feature type="region of interest" description="Disordered" evidence="1">
    <location>
        <begin position="1"/>
        <end position="24"/>
    </location>
</feature>
<keyword evidence="4" id="KW-1185">Reference proteome</keyword>
<dbReference type="OrthoDB" id="9808398at2"/>
<accession>A0A212RT52</accession>
<gene>
    <name evidence="3" type="ORF">SAMN06265338_10725</name>
</gene>
<dbReference type="PANTHER" id="PTHR46438">
    <property type="entry name" value="ALPHA/BETA-HYDROLASES SUPERFAMILY PROTEIN"/>
    <property type="match status" value="1"/>
</dbReference>
<dbReference type="RefSeq" id="WP_088521267.1">
    <property type="nucleotide sequence ID" value="NZ_FYDG01000007.1"/>
</dbReference>
<proteinExistence type="predicted"/>
<name>A0A212RT52_RHOAC</name>